<keyword evidence="2" id="KW-0521">NADP</keyword>
<evidence type="ECO:0000313" key="5">
    <source>
        <dbReference type="Proteomes" id="UP000315522"/>
    </source>
</evidence>
<accession>A0A559MCF0</accession>
<protein>
    <submittedName>
        <fullName evidence="4">Short-chain dehydrogenase TIC 32-like protein</fullName>
    </submittedName>
</protein>
<dbReference type="Gene3D" id="3.40.50.720">
    <property type="entry name" value="NAD(P)-binding Rossmann-like Domain"/>
    <property type="match status" value="1"/>
</dbReference>
<comment type="similarity">
    <text evidence="1">Belongs to the short-chain dehydrogenases/reductases (SDR) family.</text>
</comment>
<reference evidence="4 5" key="1">
    <citation type="submission" date="2018-05" db="EMBL/GenBank/DDBJ databases">
        <title>Genome sequencing and assembly of the regulated plant pathogen Lachnellula willkommii and related sister species for the development of diagnostic species identification markers.</title>
        <authorList>
            <person name="Giroux E."/>
            <person name="Bilodeau G."/>
        </authorList>
    </citation>
    <scope>NUCLEOTIDE SEQUENCE [LARGE SCALE GENOMIC DNA]</scope>
    <source>
        <strain evidence="4 5">CBS 172.35</strain>
    </source>
</reference>
<keyword evidence="5" id="KW-1185">Reference proteome</keyword>
<dbReference type="InterPro" id="IPR020904">
    <property type="entry name" value="Sc_DH/Rdtase_CS"/>
</dbReference>
<evidence type="ECO:0000256" key="2">
    <source>
        <dbReference type="ARBA" id="ARBA00022857"/>
    </source>
</evidence>
<dbReference type="GO" id="GO:0016491">
    <property type="term" value="F:oxidoreductase activity"/>
    <property type="evidence" value="ECO:0007669"/>
    <property type="project" value="UniProtKB-KW"/>
</dbReference>
<dbReference type="PANTHER" id="PTHR24320">
    <property type="entry name" value="RETINOL DEHYDROGENASE"/>
    <property type="match status" value="1"/>
</dbReference>
<organism evidence="4 5">
    <name type="scientific">Lachnellula willkommii</name>
    <dbReference type="NCBI Taxonomy" id="215461"/>
    <lineage>
        <taxon>Eukaryota</taxon>
        <taxon>Fungi</taxon>
        <taxon>Dikarya</taxon>
        <taxon>Ascomycota</taxon>
        <taxon>Pezizomycotina</taxon>
        <taxon>Leotiomycetes</taxon>
        <taxon>Helotiales</taxon>
        <taxon>Lachnaceae</taxon>
        <taxon>Lachnellula</taxon>
    </lineage>
</organism>
<dbReference type="SUPFAM" id="SSF51735">
    <property type="entry name" value="NAD(P)-binding Rossmann-fold domains"/>
    <property type="match status" value="1"/>
</dbReference>
<dbReference type="AlphaFoldDB" id="A0A559MCF0"/>
<dbReference type="EMBL" id="QGML01000796">
    <property type="protein sequence ID" value="TVY90632.1"/>
    <property type="molecule type" value="Genomic_DNA"/>
</dbReference>
<dbReference type="Proteomes" id="UP000315522">
    <property type="component" value="Unassembled WGS sequence"/>
</dbReference>
<keyword evidence="3" id="KW-0560">Oxidoreductase</keyword>
<evidence type="ECO:0000256" key="3">
    <source>
        <dbReference type="ARBA" id="ARBA00023002"/>
    </source>
</evidence>
<dbReference type="Pfam" id="PF00106">
    <property type="entry name" value="adh_short"/>
    <property type="match status" value="1"/>
</dbReference>
<dbReference type="PANTHER" id="PTHR24320:SF152">
    <property type="entry name" value="SHORT-CHAIN DEHYDROGENASE_REDUCTASE FAMILY PROTEIN"/>
    <property type="match status" value="1"/>
</dbReference>
<name>A0A559MCF0_9HELO</name>
<evidence type="ECO:0000256" key="1">
    <source>
        <dbReference type="ARBA" id="ARBA00006484"/>
    </source>
</evidence>
<dbReference type="PROSITE" id="PS00061">
    <property type="entry name" value="ADH_SHORT"/>
    <property type="match status" value="1"/>
</dbReference>
<evidence type="ECO:0000313" key="4">
    <source>
        <dbReference type="EMBL" id="TVY90632.1"/>
    </source>
</evidence>
<sequence>MAAAKGTVIITGANGGLGSAIAKQLVSQPEFVNYHGIYLVRDANSATELNSALATNSSHPHDVLSMDLTDLDSVRKTAKDVNLRVSAGDIPQIRTLILNAGFQDFGKQTWTKDGFDTTFSANYLGHWLLTLLLLESMDKESGRIVLVGSQAHDPHDKRNERSKAFIDEKYKTVFDDQANVEAIAKGNWSSAQEDPSWRSGFRRYGAAKLFLIMMMHELQHRMDQDPILKNVCILGVDPGTMSTGLTRHASWLIRFIFRVILPLVTFFMPDGPIHTTQKSASHILQAAFDSNQVLGQSPKDVYLNGVDSSETSDESRDARKRDVVWKESVRYTGLKKGETVLQKWE</sequence>
<dbReference type="InterPro" id="IPR002347">
    <property type="entry name" value="SDR_fam"/>
</dbReference>
<dbReference type="PRINTS" id="PR00081">
    <property type="entry name" value="GDHRDH"/>
</dbReference>
<comment type="caution">
    <text evidence="4">The sequence shown here is derived from an EMBL/GenBank/DDBJ whole genome shotgun (WGS) entry which is preliminary data.</text>
</comment>
<dbReference type="InterPro" id="IPR036291">
    <property type="entry name" value="NAD(P)-bd_dom_sf"/>
</dbReference>
<gene>
    <name evidence="4" type="primary">TIC32_1</name>
    <name evidence="4" type="ORF">LAWI1_G002599</name>
</gene>
<proteinExistence type="inferred from homology"/>